<name>A0A2K9ZBC2_RHILE</name>
<proteinExistence type="predicted"/>
<evidence type="ECO:0008006" key="3">
    <source>
        <dbReference type="Google" id="ProtNLM"/>
    </source>
</evidence>
<dbReference type="Proteomes" id="UP000238523">
    <property type="component" value="Plasmid pRLN1"/>
</dbReference>
<reference evidence="1 2" key="1">
    <citation type="submission" date="2017-11" db="EMBL/GenBank/DDBJ databases">
        <title>Complete genome of Rhizobium leguminosarum Norway, an ineffective micro-symbiont.</title>
        <authorList>
            <person name="Hoffrichter A."/>
            <person name="Liang J."/>
            <person name="Brachmann A."/>
            <person name="Marin M."/>
        </authorList>
    </citation>
    <scope>NUCLEOTIDE SEQUENCE [LARGE SCALE GENOMIC DNA]</scope>
    <source>
        <strain evidence="1 2">Norway</strain>
        <plasmid evidence="2">Plasmid prln1</plasmid>
    </source>
</reference>
<geneLocation type="plasmid" evidence="2">
    <name>prln1</name>
</geneLocation>
<keyword evidence="1" id="KW-0614">Plasmid</keyword>
<evidence type="ECO:0000313" key="2">
    <source>
        <dbReference type="Proteomes" id="UP000238523"/>
    </source>
</evidence>
<accession>A0A2K9ZBC2</accession>
<organism evidence="1 2">
    <name type="scientific">Rhizobium leguminosarum</name>
    <dbReference type="NCBI Taxonomy" id="384"/>
    <lineage>
        <taxon>Bacteria</taxon>
        <taxon>Pseudomonadati</taxon>
        <taxon>Pseudomonadota</taxon>
        <taxon>Alphaproteobacteria</taxon>
        <taxon>Hyphomicrobiales</taxon>
        <taxon>Rhizobiaceae</taxon>
        <taxon>Rhizobium/Agrobacterium group</taxon>
        <taxon>Rhizobium</taxon>
    </lineage>
</organism>
<protein>
    <recommendedName>
        <fullName evidence="3">Transposase</fullName>
    </recommendedName>
</protein>
<sequence length="50" mass="6148">MRKLRRHPHLRDLVIDRLKARWSPEQIAGRMRLELHPISVSHETIWWVQV</sequence>
<dbReference type="EMBL" id="CP025013">
    <property type="protein sequence ID" value="AUW45529.1"/>
    <property type="molecule type" value="Genomic_DNA"/>
</dbReference>
<gene>
    <name evidence="1" type="ORF">CUJ84_pRLN1000061</name>
</gene>
<dbReference type="AlphaFoldDB" id="A0A2K9ZBC2"/>
<evidence type="ECO:0000313" key="1">
    <source>
        <dbReference type="EMBL" id="AUW45529.1"/>
    </source>
</evidence>